<dbReference type="EMBL" id="PYGC01000001">
    <property type="protein sequence ID" value="PSK85525.1"/>
    <property type="molecule type" value="Genomic_DNA"/>
</dbReference>
<comment type="caution">
    <text evidence="2">The sequence shown here is derived from an EMBL/GenBank/DDBJ whole genome shotgun (WGS) entry which is preliminary data.</text>
</comment>
<dbReference type="Proteomes" id="UP000240621">
    <property type="component" value="Unassembled WGS sequence"/>
</dbReference>
<dbReference type="InterPro" id="IPR025348">
    <property type="entry name" value="DUF4252"/>
</dbReference>
<evidence type="ECO:0000313" key="2">
    <source>
        <dbReference type="EMBL" id="PSK85525.1"/>
    </source>
</evidence>
<name>A0A2P8CKQ1_9BACT</name>
<sequence>MKKLVILLFLLLPFASMAQSNPTDYLFNKYAGREGVESVNVPHMLIWFARWFVDDSDQDAKEILSQVNSVRVITIEDKDLNNRVDFYTELRASGAIDQLKKNYELLLETNDHGDRVHIFARMDKMDYIRELIIIVGGQENTLVSITGRMDLKKIANLDRSLHVGGMNELSRLDTAKVKKVN</sequence>
<gene>
    <name evidence="2" type="ORF">CLV93_101488</name>
</gene>
<reference evidence="2 3" key="1">
    <citation type="submission" date="2018-03" db="EMBL/GenBank/DDBJ databases">
        <title>Genomic Encyclopedia of Archaeal and Bacterial Type Strains, Phase II (KMG-II): from individual species to whole genera.</title>
        <authorList>
            <person name="Goeker M."/>
        </authorList>
    </citation>
    <scope>NUCLEOTIDE SEQUENCE [LARGE SCALE GENOMIC DNA]</scope>
    <source>
        <strain evidence="2 3">DSM 27267</strain>
    </source>
</reference>
<evidence type="ECO:0000313" key="3">
    <source>
        <dbReference type="Proteomes" id="UP000240621"/>
    </source>
</evidence>
<protein>
    <submittedName>
        <fullName evidence="2">Uncharacterized protein DUF4252</fullName>
    </submittedName>
</protein>
<feature type="chain" id="PRO_5015113759" evidence="1">
    <location>
        <begin position="19"/>
        <end position="181"/>
    </location>
</feature>
<evidence type="ECO:0000256" key="1">
    <source>
        <dbReference type="SAM" id="SignalP"/>
    </source>
</evidence>
<keyword evidence="1" id="KW-0732">Signal</keyword>
<dbReference type="RefSeq" id="WP_106540558.1">
    <property type="nucleotide sequence ID" value="NZ_BLAU01000001.1"/>
</dbReference>
<feature type="signal peptide" evidence="1">
    <location>
        <begin position="1"/>
        <end position="18"/>
    </location>
</feature>
<dbReference type="Pfam" id="PF14060">
    <property type="entry name" value="DUF4252"/>
    <property type="match status" value="1"/>
</dbReference>
<organism evidence="2 3">
    <name type="scientific">Prolixibacter denitrificans</name>
    <dbReference type="NCBI Taxonomy" id="1541063"/>
    <lineage>
        <taxon>Bacteria</taxon>
        <taxon>Pseudomonadati</taxon>
        <taxon>Bacteroidota</taxon>
        <taxon>Bacteroidia</taxon>
        <taxon>Marinilabiliales</taxon>
        <taxon>Prolixibacteraceae</taxon>
        <taxon>Prolixibacter</taxon>
    </lineage>
</organism>
<proteinExistence type="predicted"/>
<accession>A0A2P8CKQ1</accession>
<dbReference type="OrthoDB" id="705638at2"/>
<dbReference type="AlphaFoldDB" id="A0A2P8CKQ1"/>